<dbReference type="GeneID" id="95550772"/>
<dbReference type="Pfam" id="PF06287">
    <property type="entry name" value="DUF1039"/>
    <property type="match status" value="1"/>
</dbReference>
<dbReference type="NCBIfam" id="TIGR02498">
    <property type="entry name" value="type_III_ssaH"/>
    <property type="match status" value="1"/>
</dbReference>
<dbReference type="AlphaFoldDB" id="A0A1X7EXC9"/>
<evidence type="ECO:0000313" key="1">
    <source>
        <dbReference type="EMBL" id="SMF41635.1"/>
    </source>
</evidence>
<dbReference type="RefSeq" id="WP_085228052.1">
    <property type="nucleotide sequence ID" value="NZ_BSQD01000006.1"/>
</dbReference>
<evidence type="ECO:0000313" key="2">
    <source>
        <dbReference type="Proteomes" id="UP000192911"/>
    </source>
</evidence>
<name>A0A1X7EXC9_TRICW</name>
<protein>
    <submittedName>
        <fullName evidence="1">Type III secretion system protein, SsaH family</fullName>
    </submittedName>
</protein>
<gene>
    <name evidence="1" type="ORF">SAMN06295900_106392</name>
</gene>
<dbReference type="Proteomes" id="UP000192911">
    <property type="component" value="Unassembled WGS sequence"/>
</dbReference>
<dbReference type="Gene3D" id="1.25.40.10">
    <property type="entry name" value="Tetratricopeptide repeat domain"/>
    <property type="match status" value="1"/>
</dbReference>
<dbReference type="EMBL" id="FXAH01000006">
    <property type="protein sequence ID" value="SMF41635.1"/>
    <property type="molecule type" value="Genomic_DNA"/>
</dbReference>
<sequence>MNTETRQLIVEAGLAAVNHGLLAEARAIRDALPDLVAAPELRRLLDAAILIGLGERDAAAKLLQADSSSEAQLLRTLLQPAPAATSRAPVATGARRIIR</sequence>
<accession>A0A1X7EXC9</accession>
<dbReference type="InterPro" id="IPR011990">
    <property type="entry name" value="TPR-like_helical_dom_sf"/>
</dbReference>
<reference evidence="2" key="1">
    <citation type="submission" date="2017-04" db="EMBL/GenBank/DDBJ databases">
        <authorList>
            <person name="Varghese N."/>
            <person name="Submissions S."/>
        </authorList>
    </citation>
    <scope>NUCLEOTIDE SEQUENCE [LARGE SCALE GENOMIC DNA]</scope>
    <source>
        <strain evidence="2">Ballard 720</strain>
    </source>
</reference>
<proteinExistence type="predicted"/>
<dbReference type="OrthoDB" id="9035402at2"/>
<dbReference type="STRING" id="28094.SAMN06295900_106392"/>
<dbReference type="InterPro" id="IPR010437">
    <property type="entry name" value="T3SS_SsaH/EsaH"/>
</dbReference>
<keyword evidence="2" id="KW-1185">Reference proteome</keyword>
<organism evidence="1 2">
    <name type="scientific">Trinickia caryophylli</name>
    <name type="common">Paraburkholderia caryophylli</name>
    <dbReference type="NCBI Taxonomy" id="28094"/>
    <lineage>
        <taxon>Bacteria</taxon>
        <taxon>Pseudomonadati</taxon>
        <taxon>Pseudomonadota</taxon>
        <taxon>Betaproteobacteria</taxon>
        <taxon>Burkholderiales</taxon>
        <taxon>Burkholderiaceae</taxon>
        <taxon>Trinickia</taxon>
    </lineage>
</organism>